<keyword evidence="5" id="KW-0804">Transcription</keyword>
<comment type="similarity">
    <text evidence="7">Belongs to the actin family.</text>
</comment>
<evidence type="ECO:0000256" key="2">
    <source>
        <dbReference type="ARBA" id="ARBA00022763"/>
    </source>
</evidence>
<evidence type="ECO:0000313" key="10">
    <source>
        <dbReference type="EMBL" id="KAG0589052.1"/>
    </source>
</evidence>
<keyword evidence="4 8" id="KW-0175">Coiled coil</keyword>
<reference evidence="10" key="1">
    <citation type="submission" date="2020-06" db="EMBL/GenBank/DDBJ databases">
        <title>WGS assembly of Ceratodon purpureus strain R40.</title>
        <authorList>
            <person name="Carey S.B."/>
            <person name="Jenkins J."/>
            <person name="Shu S."/>
            <person name="Lovell J.T."/>
            <person name="Sreedasyam A."/>
            <person name="Maumus F."/>
            <person name="Tiley G.P."/>
            <person name="Fernandez-Pozo N."/>
            <person name="Barry K."/>
            <person name="Chen C."/>
            <person name="Wang M."/>
            <person name="Lipzen A."/>
            <person name="Daum C."/>
            <person name="Saski C.A."/>
            <person name="Payton A.C."/>
            <person name="Mcbreen J.C."/>
            <person name="Conrad R.E."/>
            <person name="Kollar L.M."/>
            <person name="Olsson S."/>
            <person name="Huttunen S."/>
            <person name="Landis J.B."/>
            <person name="Wickett N.J."/>
            <person name="Johnson M.G."/>
            <person name="Rensing S.A."/>
            <person name="Grimwood J."/>
            <person name="Schmutz J."/>
            <person name="Mcdaniel S.F."/>
        </authorList>
    </citation>
    <scope>NUCLEOTIDE SEQUENCE</scope>
    <source>
        <strain evidence="10">R40</strain>
    </source>
</reference>
<gene>
    <name evidence="10" type="ORF">KC19_2G288000</name>
</gene>
<keyword evidence="11" id="KW-1185">Reference proteome</keyword>
<dbReference type="Proteomes" id="UP000822688">
    <property type="component" value="Chromosome 2"/>
</dbReference>
<dbReference type="SMART" id="SM00268">
    <property type="entry name" value="ACTIN"/>
    <property type="match status" value="1"/>
</dbReference>
<feature type="compositionally biased region" description="Low complexity" evidence="9">
    <location>
        <begin position="564"/>
        <end position="577"/>
    </location>
</feature>
<feature type="region of interest" description="Disordered" evidence="9">
    <location>
        <begin position="560"/>
        <end position="582"/>
    </location>
</feature>
<dbReference type="PANTHER" id="PTHR11937">
    <property type="entry name" value="ACTIN"/>
    <property type="match status" value="1"/>
</dbReference>
<dbReference type="Gene3D" id="3.30.420.40">
    <property type="match status" value="4"/>
</dbReference>
<comment type="caution">
    <text evidence="10">The sequence shown here is derived from an EMBL/GenBank/DDBJ whole genome shotgun (WGS) entry which is preliminary data.</text>
</comment>
<dbReference type="InterPro" id="IPR004000">
    <property type="entry name" value="Actin"/>
</dbReference>
<evidence type="ECO:0000256" key="7">
    <source>
        <dbReference type="RuleBase" id="RU000487"/>
    </source>
</evidence>
<sequence length="728" mass="82143">MKSRPGRQPDYGAIPLQCPIVIDNGAYHCRVGWGGEAEPRLSFRNVLNRPRHRTTGELVSLVGDFDPIYLKLFDFTRSSIRSAFDQNVVYQFETMECILDYAFDRMGCDAAGIEHPILLTEGACNPLSSRNRMAELLFETYGVPSLAFGIDAVFGYAHNLKLGVCERDGLLVNIGHQTTHVIPMVAGEPVLEAACRTAVGGFQVTSYLKRLLSLQYPYHVNSISWEKSEELKQEHCYIAEDYHEELSIFQKGGPDAEAKTRYWQLPFIPPVQKPEQSEEELARKAAIKEKQGQRLRDMANAKRESKIADLEANVQGLEYLLQELDDAEDEKQEASILLPSGYNSRTEAQAALTKVLASLRKAKGQPAEPKPAEEDMNPLSERYPLLEIPDNQLTAEQLKEKKKQRFLKITTEGRIRAKQKRDELNLQRERELQLEEERRLANPELYLEELRTRQAEQALRVEQRKRQKTGAGPGGTNAPALTSGAGGRGERLNQSQKERMKLLTTAAFDRGKEEDTFGMNDEDWQLYKRMSKDADDLDEDDDQDAELTWLTNRLKELDPTFVPSTGSNVGNGQGSSVDLQQQRPLTAEDFRISLGVERFRCPEIIMQPAMNGVDRAGLGEAVASALRRLPAQYRDQVMNGTILLSGGSSLFEGLDRRMIAEVRKTRPLGADIKVVKAFNPLLDAWHGASTFASKSFEKYSFTKADYEERGPEWLRYYNLKYSGGGFSR</sequence>
<evidence type="ECO:0000256" key="3">
    <source>
        <dbReference type="ARBA" id="ARBA00023015"/>
    </source>
</evidence>
<evidence type="ECO:0000313" key="11">
    <source>
        <dbReference type="Proteomes" id="UP000822688"/>
    </source>
</evidence>
<keyword evidence="3" id="KW-0805">Transcription regulation</keyword>
<dbReference type="FunFam" id="3.30.420.40:FF:000058">
    <property type="entry name" value="Putative actin-related protein 5"/>
    <property type="match status" value="1"/>
</dbReference>
<organism evidence="10 11">
    <name type="scientific">Ceratodon purpureus</name>
    <name type="common">Fire moss</name>
    <name type="synonym">Dicranum purpureum</name>
    <dbReference type="NCBI Taxonomy" id="3225"/>
    <lineage>
        <taxon>Eukaryota</taxon>
        <taxon>Viridiplantae</taxon>
        <taxon>Streptophyta</taxon>
        <taxon>Embryophyta</taxon>
        <taxon>Bryophyta</taxon>
        <taxon>Bryophytina</taxon>
        <taxon>Bryopsida</taxon>
        <taxon>Dicranidae</taxon>
        <taxon>Pseudoditrichales</taxon>
        <taxon>Ditrichaceae</taxon>
        <taxon>Ceratodon</taxon>
    </lineage>
</organism>
<dbReference type="SUPFAM" id="SSF53067">
    <property type="entry name" value="Actin-like ATPase domain"/>
    <property type="match status" value="2"/>
</dbReference>
<dbReference type="Gene3D" id="3.90.640.10">
    <property type="entry name" value="Actin, Chain A, domain 4"/>
    <property type="match status" value="2"/>
</dbReference>
<accession>A0A8T0J1F9</accession>
<feature type="region of interest" description="Disordered" evidence="9">
    <location>
        <begin position="462"/>
        <end position="494"/>
    </location>
</feature>
<comment type="subcellular location">
    <subcellularLocation>
        <location evidence="1">Nucleus</location>
    </subcellularLocation>
</comment>
<keyword evidence="2" id="KW-0227">DNA damage</keyword>
<feature type="coiled-coil region" evidence="8">
    <location>
        <begin position="307"/>
        <end position="337"/>
    </location>
</feature>
<dbReference type="GO" id="GO:0006974">
    <property type="term" value="P:DNA damage response"/>
    <property type="evidence" value="ECO:0007669"/>
    <property type="project" value="UniProtKB-KW"/>
</dbReference>
<dbReference type="GO" id="GO:0005634">
    <property type="term" value="C:nucleus"/>
    <property type="evidence" value="ECO:0007669"/>
    <property type="project" value="UniProtKB-SubCell"/>
</dbReference>
<protein>
    <recommendedName>
        <fullName evidence="12">Actin-related protein 5</fullName>
    </recommendedName>
</protein>
<name>A0A8T0J1F9_CERPU</name>
<dbReference type="CDD" id="cd10211">
    <property type="entry name" value="ASKHA_NBD_Arp5"/>
    <property type="match status" value="1"/>
</dbReference>
<evidence type="ECO:0008006" key="12">
    <source>
        <dbReference type="Google" id="ProtNLM"/>
    </source>
</evidence>
<dbReference type="FunFam" id="3.30.420.40:FF:000122">
    <property type="entry name" value="ARP5 actin-related protein 5 homolog"/>
    <property type="match status" value="1"/>
</dbReference>
<keyword evidence="6" id="KW-0539">Nucleus</keyword>
<dbReference type="EMBL" id="CM026422">
    <property type="protein sequence ID" value="KAG0589052.1"/>
    <property type="molecule type" value="Genomic_DNA"/>
</dbReference>
<evidence type="ECO:0000256" key="1">
    <source>
        <dbReference type="ARBA" id="ARBA00004123"/>
    </source>
</evidence>
<evidence type="ECO:0000256" key="5">
    <source>
        <dbReference type="ARBA" id="ARBA00023163"/>
    </source>
</evidence>
<dbReference type="Pfam" id="PF00022">
    <property type="entry name" value="Actin"/>
    <property type="match status" value="2"/>
</dbReference>
<evidence type="ECO:0000256" key="6">
    <source>
        <dbReference type="ARBA" id="ARBA00023242"/>
    </source>
</evidence>
<proteinExistence type="inferred from homology"/>
<dbReference type="InterPro" id="IPR043129">
    <property type="entry name" value="ATPase_NBD"/>
</dbReference>
<evidence type="ECO:0000256" key="9">
    <source>
        <dbReference type="SAM" id="MobiDB-lite"/>
    </source>
</evidence>
<evidence type="ECO:0000256" key="4">
    <source>
        <dbReference type="ARBA" id="ARBA00023054"/>
    </source>
</evidence>
<dbReference type="AlphaFoldDB" id="A0A8T0J1F9"/>
<evidence type="ECO:0000256" key="8">
    <source>
        <dbReference type="SAM" id="Coils"/>
    </source>
</evidence>